<evidence type="ECO:0000313" key="3">
    <source>
        <dbReference type="Proteomes" id="UP001178461"/>
    </source>
</evidence>
<gene>
    <name evidence="2" type="ORF">PODLI_1B020515</name>
</gene>
<dbReference type="GO" id="GO:0032991">
    <property type="term" value="C:protein-containing complex"/>
    <property type="evidence" value="ECO:0007669"/>
    <property type="project" value="TreeGrafter"/>
</dbReference>
<dbReference type="PANTHER" id="PTHR39229">
    <property type="entry name" value="MCG1037962"/>
    <property type="match status" value="1"/>
</dbReference>
<evidence type="ECO:0000259" key="1">
    <source>
        <dbReference type="Pfam" id="PF15696"/>
    </source>
</evidence>
<proteinExistence type="predicted"/>
<evidence type="ECO:0000313" key="2">
    <source>
        <dbReference type="EMBL" id="CAI5769383.1"/>
    </source>
</evidence>
<protein>
    <recommendedName>
        <fullName evidence="1">RAD51 interacting motif domain-containing protein</fullName>
    </recommendedName>
</protein>
<dbReference type="Pfam" id="PF15696">
    <property type="entry name" value="RAD51_interact"/>
    <property type="match status" value="1"/>
</dbReference>
<accession>A0AA35K2Y3</accession>
<dbReference type="AlphaFoldDB" id="A0AA35K2Y3"/>
<organism evidence="2 3">
    <name type="scientific">Podarcis lilfordi</name>
    <name type="common">Lilford's wall lizard</name>
    <dbReference type="NCBI Taxonomy" id="74358"/>
    <lineage>
        <taxon>Eukaryota</taxon>
        <taxon>Metazoa</taxon>
        <taxon>Chordata</taxon>
        <taxon>Craniata</taxon>
        <taxon>Vertebrata</taxon>
        <taxon>Euteleostomi</taxon>
        <taxon>Lepidosauria</taxon>
        <taxon>Squamata</taxon>
        <taxon>Bifurcata</taxon>
        <taxon>Unidentata</taxon>
        <taxon>Episquamata</taxon>
        <taxon>Laterata</taxon>
        <taxon>Lacertibaenia</taxon>
        <taxon>Lacertidae</taxon>
        <taxon>Podarcis</taxon>
    </lineage>
</organism>
<dbReference type="Proteomes" id="UP001178461">
    <property type="component" value="Chromosome 3"/>
</dbReference>
<name>A0AA35K2Y3_9SAUR</name>
<dbReference type="EMBL" id="OX395128">
    <property type="protein sequence ID" value="CAI5769383.1"/>
    <property type="molecule type" value="Genomic_DNA"/>
</dbReference>
<feature type="domain" description="RAD51 interacting motif" evidence="1">
    <location>
        <begin position="967"/>
        <end position="998"/>
    </location>
</feature>
<dbReference type="InterPro" id="IPR031419">
    <property type="entry name" value="RAD51_interact"/>
</dbReference>
<keyword evidence="3" id="KW-1185">Reference proteome</keyword>
<dbReference type="PANTHER" id="PTHR39229:SF1">
    <property type="entry name" value="RAD51-ASSOCIATED PROTEIN 2"/>
    <property type="match status" value="1"/>
</dbReference>
<reference evidence="2" key="1">
    <citation type="submission" date="2022-12" db="EMBL/GenBank/DDBJ databases">
        <authorList>
            <person name="Alioto T."/>
            <person name="Alioto T."/>
            <person name="Gomez Garrido J."/>
        </authorList>
    </citation>
    <scope>NUCLEOTIDE SEQUENCE</scope>
</reference>
<dbReference type="InterPro" id="IPR053355">
    <property type="entry name" value="RAD51-associated"/>
</dbReference>
<sequence length="999" mass="113840">MESLQALLSISEEMEEPWPKKLKTDSQVSSNEQRQLLKSLCYADKKSPNTHLGFPEGSWDFSQNDLELQEKNSTKTNLRQYLHFRLCMNAHLHSRLIGNTPFIGKWALENDYCSNLKDSGSEFDENINSLVTKPKPWTIFAKEKEKSIDSGNISKEIELPSVNIVSYDILAENIVARLEYLLTDVPAFQTNENGTGCHHVHGEKNHIPKPVADGGSISDKIPLLCLLGGNFMKGRKSNIGSFLYEYKNVVGEDENIIFRKKQKNALAKNNLRRNKVYKHMFISYSRSCGVVNSKLVKRAAFGLFLHDCSTAVEKNASLFSHFFLLNTQQREISNGTSTMEHFEFSRYTIEDGSFSVVCNEKEQMARQLVISNKHISPENVFHSSALWGGRLCSPTVHNLSANFRLFNYLTSAPLKFGKCSIQQSNLPMVSTMEPNIQKRTGKFFNENNAFPVKKFKASHFIPRVHNKAQTSKSKCVPEYIRTCSRAMLNKTRIGNCEDCGSTEMKVNFYPFDTYKQICLSTDSEEISFIGNVIFNVENNKKDSKGYFVPDKRIICSGSDTLTSNCVLPQLYTICNPFLEQKSKSKKSKYPKDINNNSQRHTCEDNNMHFHINGLNPGNVLKYNGDQYFTSTGSYDICIDQNRPVSVKAQRYKISRHGKRRKLSGFVFENNNSVLPYYPVCSSRTSKNLKHPIVKKVENLNLLLQKSILLNSPHNPELASVKQNAKDVDKKENSTFEQSYVSKRNQPQNITTLCFNYGCGERVSSKDTLTMTSCTMKQGHFEDATEKHLSSEIKSRHEFELKNQFDLVLEELFMFNEISKENVEKEMWKCGERNFLEKDPLVFNHSGSMLDEDSRNIFENKANATFTTTGSTVNSTIVKHTTGMKPTKDEQSLFKNTVIKSPGEQEVPHDHCPSSVTDEEMFYAPSQEHGDSPCKQPFTWSPAFVSHTFMEERSCNLRNERGDFLLDGIVRVQPLKTCRGPLRVGLSKKAKPKQLHPYLK</sequence>